<proteinExistence type="predicted"/>
<protein>
    <recommendedName>
        <fullName evidence="4">Inhibitor I9 domain-containing protein</fullName>
    </recommendedName>
</protein>
<accession>A0A0L0SWD4</accession>
<dbReference type="VEuPathDB" id="FungiDB:AMAG_19543"/>
<name>A0A0L0SWD4_ALLM3</name>
<evidence type="ECO:0000313" key="3">
    <source>
        <dbReference type="Proteomes" id="UP000054350"/>
    </source>
</evidence>
<evidence type="ECO:0008006" key="4">
    <source>
        <dbReference type="Google" id="ProtNLM"/>
    </source>
</evidence>
<organism evidence="2 3">
    <name type="scientific">Allomyces macrogynus (strain ATCC 38327)</name>
    <name type="common">Allomyces javanicus var. macrogynus</name>
    <dbReference type="NCBI Taxonomy" id="578462"/>
    <lineage>
        <taxon>Eukaryota</taxon>
        <taxon>Fungi</taxon>
        <taxon>Fungi incertae sedis</taxon>
        <taxon>Blastocladiomycota</taxon>
        <taxon>Blastocladiomycetes</taxon>
        <taxon>Blastocladiales</taxon>
        <taxon>Blastocladiaceae</taxon>
        <taxon>Allomyces</taxon>
    </lineage>
</organism>
<dbReference type="EMBL" id="GG745351">
    <property type="protein sequence ID" value="KNE66883.1"/>
    <property type="molecule type" value="Genomic_DNA"/>
</dbReference>
<sequence length="172" mass="18754">MVMRAMATKALCSAFVLLCATLLFAAVGDPARAVVEAAAPTQFKPCAEFLYVNMKPSIDNTTSQYVLAYNDPPVHSSMHAFARNRAVALRRNGLVVHEVAANATRASVRYGFQSLPVITLDSVLDQKADLLVEAKMGWIPRGRKPVPGACEFEQYQVAFICRQCHGVPRSAL</sequence>
<keyword evidence="3" id="KW-1185">Reference proteome</keyword>
<dbReference type="AlphaFoldDB" id="A0A0L0SWD4"/>
<evidence type="ECO:0000313" key="2">
    <source>
        <dbReference type="EMBL" id="KNE66883.1"/>
    </source>
</evidence>
<evidence type="ECO:0000256" key="1">
    <source>
        <dbReference type="SAM" id="SignalP"/>
    </source>
</evidence>
<reference evidence="2 3" key="1">
    <citation type="submission" date="2009-11" db="EMBL/GenBank/DDBJ databases">
        <title>Annotation of Allomyces macrogynus ATCC 38327.</title>
        <authorList>
            <consortium name="The Broad Institute Genome Sequencing Platform"/>
            <person name="Russ C."/>
            <person name="Cuomo C."/>
            <person name="Burger G."/>
            <person name="Gray M.W."/>
            <person name="Holland P.W.H."/>
            <person name="King N."/>
            <person name="Lang F.B.F."/>
            <person name="Roger A.J."/>
            <person name="Ruiz-Trillo I."/>
            <person name="Young S.K."/>
            <person name="Zeng Q."/>
            <person name="Gargeya S."/>
            <person name="Fitzgerald M."/>
            <person name="Haas B."/>
            <person name="Abouelleil A."/>
            <person name="Alvarado L."/>
            <person name="Arachchi H.M."/>
            <person name="Berlin A."/>
            <person name="Chapman S.B."/>
            <person name="Gearin G."/>
            <person name="Goldberg J."/>
            <person name="Griggs A."/>
            <person name="Gujja S."/>
            <person name="Hansen M."/>
            <person name="Heiman D."/>
            <person name="Howarth C."/>
            <person name="Larimer J."/>
            <person name="Lui A."/>
            <person name="MacDonald P.J.P."/>
            <person name="McCowen C."/>
            <person name="Montmayeur A."/>
            <person name="Murphy C."/>
            <person name="Neiman D."/>
            <person name="Pearson M."/>
            <person name="Priest M."/>
            <person name="Roberts A."/>
            <person name="Saif S."/>
            <person name="Shea T."/>
            <person name="Sisk P."/>
            <person name="Stolte C."/>
            <person name="Sykes S."/>
            <person name="Wortman J."/>
            <person name="Nusbaum C."/>
            <person name="Birren B."/>
        </authorList>
    </citation>
    <scope>NUCLEOTIDE SEQUENCE [LARGE SCALE GENOMIC DNA]</scope>
    <source>
        <strain evidence="2 3">ATCC 38327</strain>
    </source>
</reference>
<gene>
    <name evidence="2" type="ORF">AMAG_19543</name>
</gene>
<feature type="signal peptide" evidence="1">
    <location>
        <begin position="1"/>
        <end position="33"/>
    </location>
</feature>
<keyword evidence="1" id="KW-0732">Signal</keyword>
<reference evidence="3" key="2">
    <citation type="submission" date="2009-11" db="EMBL/GenBank/DDBJ databases">
        <title>The Genome Sequence of Allomyces macrogynus strain ATCC 38327.</title>
        <authorList>
            <consortium name="The Broad Institute Genome Sequencing Platform"/>
            <person name="Russ C."/>
            <person name="Cuomo C."/>
            <person name="Shea T."/>
            <person name="Young S.K."/>
            <person name="Zeng Q."/>
            <person name="Koehrsen M."/>
            <person name="Haas B."/>
            <person name="Borodovsky M."/>
            <person name="Guigo R."/>
            <person name="Alvarado L."/>
            <person name="Berlin A."/>
            <person name="Borenstein D."/>
            <person name="Chen Z."/>
            <person name="Engels R."/>
            <person name="Freedman E."/>
            <person name="Gellesch M."/>
            <person name="Goldberg J."/>
            <person name="Griggs A."/>
            <person name="Gujja S."/>
            <person name="Heiman D."/>
            <person name="Hepburn T."/>
            <person name="Howarth C."/>
            <person name="Jen D."/>
            <person name="Larson L."/>
            <person name="Lewis B."/>
            <person name="Mehta T."/>
            <person name="Park D."/>
            <person name="Pearson M."/>
            <person name="Roberts A."/>
            <person name="Saif S."/>
            <person name="Shenoy N."/>
            <person name="Sisk P."/>
            <person name="Stolte C."/>
            <person name="Sykes S."/>
            <person name="Walk T."/>
            <person name="White J."/>
            <person name="Yandava C."/>
            <person name="Burger G."/>
            <person name="Gray M.W."/>
            <person name="Holland P.W.H."/>
            <person name="King N."/>
            <person name="Lang F.B.F."/>
            <person name="Roger A.J."/>
            <person name="Ruiz-Trillo I."/>
            <person name="Lander E."/>
            <person name="Nusbaum C."/>
        </authorList>
    </citation>
    <scope>NUCLEOTIDE SEQUENCE [LARGE SCALE GENOMIC DNA]</scope>
    <source>
        <strain evidence="3">ATCC 38327</strain>
    </source>
</reference>
<feature type="chain" id="PRO_5005548368" description="Inhibitor I9 domain-containing protein" evidence="1">
    <location>
        <begin position="34"/>
        <end position="172"/>
    </location>
</feature>
<dbReference type="Proteomes" id="UP000054350">
    <property type="component" value="Unassembled WGS sequence"/>
</dbReference>